<dbReference type="AlphaFoldDB" id="A0A5P2X7U2"/>
<evidence type="ECO:0000313" key="1">
    <source>
        <dbReference type="EMBL" id="MBB5108392.1"/>
    </source>
</evidence>
<evidence type="ECO:0000313" key="2">
    <source>
        <dbReference type="EMBL" id="QEV58636.1"/>
    </source>
</evidence>
<dbReference type="KEGG" id="sspb:CP982_07800"/>
<keyword evidence="4" id="KW-1185">Reference proteome</keyword>
<sequence>MSAVRDAIGWRARLESAERAALVDELGAVVLDLYRGVPADAVLDGVSRVLTEYGELAAVPDRIRPDDVISLRDFEGGDGDE</sequence>
<evidence type="ECO:0000313" key="4">
    <source>
        <dbReference type="Proteomes" id="UP000549009"/>
    </source>
</evidence>
<organism evidence="2 3">
    <name type="scientific">Streptomyces spectabilis</name>
    <dbReference type="NCBI Taxonomy" id="68270"/>
    <lineage>
        <taxon>Bacteria</taxon>
        <taxon>Bacillati</taxon>
        <taxon>Actinomycetota</taxon>
        <taxon>Actinomycetes</taxon>
        <taxon>Kitasatosporales</taxon>
        <taxon>Streptomycetaceae</taxon>
        <taxon>Streptomyces</taxon>
    </lineage>
</organism>
<reference evidence="1 4" key="2">
    <citation type="submission" date="2020-08" db="EMBL/GenBank/DDBJ databases">
        <title>Genomic Encyclopedia of Type Strains, Phase III (KMG-III): the genomes of soil and plant-associated and newly described type strains.</title>
        <authorList>
            <person name="Whitman W."/>
        </authorList>
    </citation>
    <scope>NUCLEOTIDE SEQUENCE [LARGE SCALE GENOMIC DNA]</scope>
    <source>
        <strain evidence="1 4">CECT 3146</strain>
    </source>
</reference>
<gene>
    <name evidence="2" type="ORF">CP982_07800</name>
    <name evidence="1" type="ORF">FHS40_007513</name>
</gene>
<dbReference type="EMBL" id="CP023690">
    <property type="protein sequence ID" value="QEV58636.1"/>
    <property type="molecule type" value="Genomic_DNA"/>
</dbReference>
<protein>
    <submittedName>
        <fullName evidence="2">Uncharacterized protein</fullName>
    </submittedName>
</protein>
<proteinExistence type="predicted"/>
<dbReference type="EMBL" id="JACHJD010000018">
    <property type="protein sequence ID" value="MBB5108392.1"/>
    <property type="molecule type" value="Genomic_DNA"/>
</dbReference>
<dbReference type="OrthoDB" id="9971529at2"/>
<reference evidence="2 3" key="1">
    <citation type="submission" date="2017-09" db="EMBL/GenBank/DDBJ databases">
        <authorList>
            <person name="Lee N."/>
            <person name="Cho B.-K."/>
        </authorList>
    </citation>
    <scope>NUCLEOTIDE SEQUENCE [LARGE SCALE GENOMIC DNA]</scope>
    <source>
        <strain evidence="2 3">ATCC 27465</strain>
    </source>
</reference>
<name>A0A5P2X7U2_STRST</name>
<dbReference type="Proteomes" id="UP000549009">
    <property type="component" value="Unassembled WGS sequence"/>
</dbReference>
<dbReference type="RefSeq" id="WP_150509841.1">
    <property type="nucleotide sequence ID" value="NZ_BMSQ01000020.1"/>
</dbReference>
<dbReference type="Proteomes" id="UP000326505">
    <property type="component" value="Chromosome"/>
</dbReference>
<evidence type="ECO:0000313" key="3">
    <source>
        <dbReference type="Proteomes" id="UP000326505"/>
    </source>
</evidence>
<accession>A0A5P2X7U2</accession>